<reference evidence="1" key="1">
    <citation type="submission" date="2014-11" db="EMBL/GenBank/DDBJ databases">
        <authorList>
            <person name="Amaro Gonzalez C."/>
        </authorList>
    </citation>
    <scope>NUCLEOTIDE SEQUENCE</scope>
</reference>
<evidence type="ECO:0000313" key="1">
    <source>
        <dbReference type="EMBL" id="JAH65338.1"/>
    </source>
</evidence>
<accession>A0A0E9UK58</accession>
<sequence>MTWPWRRGYTVFCCPFLPIRDLWMWG</sequence>
<name>A0A0E9UK58_ANGAN</name>
<dbReference type="EMBL" id="GBXM01043239">
    <property type="protein sequence ID" value="JAH65338.1"/>
    <property type="molecule type" value="Transcribed_RNA"/>
</dbReference>
<proteinExistence type="predicted"/>
<dbReference type="AlphaFoldDB" id="A0A0E9UK58"/>
<organism evidence="1">
    <name type="scientific">Anguilla anguilla</name>
    <name type="common">European freshwater eel</name>
    <name type="synonym">Muraena anguilla</name>
    <dbReference type="NCBI Taxonomy" id="7936"/>
    <lineage>
        <taxon>Eukaryota</taxon>
        <taxon>Metazoa</taxon>
        <taxon>Chordata</taxon>
        <taxon>Craniata</taxon>
        <taxon>Vertebrata</taxon>
        <taxon>Euteleostomi</taxon>
        <taxon>Actinopterygii</taxon>
        <taxon>Neopterygii</taxon>
        <taxon>Teleostei</taxon>
        <taxon>Anguilliformes</taxon>
        <taxon>Anguillidae</taxon>
        <taxon>Anguilla</taxon>
    </lineage>
</organism>
<protein>
    <submittedName>
        <fullName evidence="1">Uncharacterized protein</fullName>
    </submittedName>
</protein>
<reference evidence="1" key="2">
    <citation type="journal article" date="2015" name="Fish Shellfish Immunol.">
        <title>Early steps in the European eel (Anguilla anguilla)-Vibrio vulnificus interaction in the gills: Role of the RtxA13 toxin.</title>
        <authorList>
            <person name="Callol A."/>
            <person name="Pajuelo D."/>
            <person name="Ebbesson L."/>
            <person name="Teles M."/>
            <person name="MacKenzie S."/>
            <person name="Amaro C."/>
        </authorList>
    </citation>
    <scope>NUCLEOTIDE SEQUENCE</scope>
</reference>